<dbReference type="PROSITE" id="PS51379">
    <property type="entry name" value="4FE4S_FER_2"/>
    <property type="match status" value="2"/>
</dbReference>
<dbReference type="Proteomes" id="UP000886339">
    <property type="component" value="Unassembled WGS sequence"/>
</dbReference>
<dbReference type="InterPro" id="IPR017900">
    <property type="entry name" value="4Fe4S_Fe_S_CS"/>
</dbReference>
<dbReference type="AlphaFoldDB" id="A0A831RXP1"/>
<dbReference type="SUPFAM" id="SSF54862">
    <property type="entry name" value="4Fe-4S ferredoxins"/>
    <property type="match status" value="1"/>
</dbReference>
<dbReference type="GO" id="GO:0051539">
    <property type="term" value="F:4 iron, 4 sulfur cluster binding"/>
    <property type="evidence" value="ECO:0007669"/>
    <property type="project" value="UniProtKB-KW"/>
</dbReference>
<reference evidence="6" key="1">
    <citation type="journal article" date="2020" name="mSystems">
        <title>Genome- and Community-Level Interaction Insights into Carbon Utilization and Element Cycling Functions of Hydrothermarchaeota in Hydrothermal Sediment.</title>
        <authorList>
            <person name="Zhou Z."/>
            <person name="Liu Y."/>
            <person name="Xu W."/>
            <person name="Pan J."/>
            <person name="Luo Z.H."/>
            <person name="Li M."/>
        </authorList>
    </citation>
    <scope>NUCLEOTIDE SEQUENCE [LARGE SCALE GENOMIC DNA]</scope>
    <source>
        <strain evidence="6">HyVt-458</strain>
    </source>
</reference>
<name>A0A831RXP1_9GAMM</name>
<dbReference type="GO" id="GO:0046872">
    <property type="term" value="F:metal ion binding"/>
    <property type="evidence" value="ECO:0007669"/>
    <property type="project" value="UniProtKB-KW"/>
</dbReference>
<evidence type="ECO:0000259" key="5">
    <source>
        <dbReference type="PROSITE" id="PS51379"/>
    </source>
</evidence>
<organism evidence="6">
    <name type="scientific">Thiolapillus brandeum</name>
    <dbReference type="NCBI Taxonomy" id="1076588"/>
    <lineage>
        <taxon>Bacteria</taxon>
        <taxon>Pseudomonadati</taxon>
        <taxon>Pseudomonadota</taxon>
        <taxon>Gammaproteobacteria</taxon>
        <taxon>Chromatiales</taxon>
        <taxon>Sedimenticolaceae</taxon>
        <taxon>Thiolapillus</taxon>
    </lineage>
</organism>
<dbReference type="InterPro" id="IPR050572">
    <property type="entry name" value="Fe-S_Ferredoxin"/>
</dbReference>
<proteinExistence type="predicted"/>
<dbReference type="Pfam" id="PF00037">
    <property type="entry name" value="Fer4"/>
    <property type="match status" value="2"/>
</dbReference>
<keyword evidence="3" id="KW-0408">Iron</keyword>
<evidence type="ECO:0000256" key="4">
    <source>
        <dbReference type="ARBA" id="ARBA00023014"/>
    </source>
</evidence>
<feature type="non-terminal residue" evidence="6">
    <location>
        <position position="297"/>
    </location>
</feature>
<feature type="domain" description="4Fe-4S ferredoxin-type" evidence="5">
    <location>
        <begin position="53"/>
        <end position="82"/>
    </location>
</feature>
<accession>A0A831RXP1</accession>
<dbReference type="Gene3D" id="3.30.70.20">
    <property type="match status" value="2"/>
</dbReference>
<dbReference type="EMBL" id="DRLF01000409">
    <property type="protein sequence ID" value="HEC07561.1"/>
    <property type="molecule type" value="Genomic_DNA"/>
</dbReference>
<comment type="caution">
    <text evidence="6">The sequence shown here is derived from an EMBL/GenBank/DDBJ whole genome shotgun (WGS) entry which is preliminary data.</text>
</comment>
<evidence type="ECO:0000256" key="1">
    <source>
        <dbReference type="ARBA" id="ARBA00022485"/>
    </source>
</evidence>
<evidence type="ECO:0000256" key="3">
    <source>
        <dbReference type="ARBA" id="ARBA00023004"/>
    </source>
</evidence>
<keyword evidence="1" id="KW-0004">4Fe-4S</keyword>
<feature type="domain" description="4Fe-4S ferredoxin-type" evidence="5">
    <location>
        <begin position="248"/>
        <end position="277"/>
    </location>
</feature>
<dbReference type="PANTHER" id="PTHR43687">
    <property type="entry name" value="ADENYLYLSULFATE REDUCTASE, BETA SUBUNIT"/>
    <property type="match status" value="1"/>
</dbReference>
<keyword evidence="4" id="KW-0411">Iron-sulfur</keyword>
<gene>
    <name evidence="6" type="ORF">ENJ12_11955</name>
</gene>
<keyword evidence="2" id="KW-0479">Metal-binding</keyword>
<dbReference type="PROSITE" id="PS00198">
    <property type="entry name" value="4FE4S_FER_1"/>
    <property type="match status" value="2"/>
</dbReference>
<evidence type="ECO:0000256" key="2">
    <source>
        <dbReference type="ARBA" id="ARBA00022723"/>
    </source>
</evidence>
<dbReference type="InterPro" id="IPR017896">
    <property type="entry name" value="4Fe4S_Fe-S-bd"/>
</dbReference>
<protein>
    <recommendedName>
        <fullName evidence="5">4Fe-4S ferredoxin-type domain-containing protein</fullName>
    </recommendedName>
</protein>
<evidence type="ECO:0000313" key="6">
    <source>
        <dbReference type="EMBL" id="HEC07561.1"/>
    </source>
</evidence>
<dbReference type="PANTHER" id="PTHR43687:SF1">
    <property type="entry name" value="FERREDOXIN III"/>
    <property type="match status" value="1"/>
</dbReference>
<sequence>MTTAATNLAETIGQELRLPDIDPDYCVYAVYDQASCQDCVDACPGKAWILTDESLGLDTDSCNGCGLCVSNCPSGALHMHFPWTIRHFGGKPLALFACGQAGLPDSKDVMSCVHALGTRQLMVMHTAGITDLLIAQGDCSSCPMICDRSILLQERIEHLNRLLSERHLAPMKLLSYSNAVWRKIYAQEEIISRGTLLKRRDFLGGSASRKLKQQMVILDPLNRSKCQTVPPGALLPDAISENGRSWPWAPRFESRNCNGCDACIRLCPTDALQLSNSDGKAAYLIEEKYCTGCNICA</sequence>